<gene>
    <name evidence="8" type="ORF">ACFFQA_31830</name>
</gene>
<evidence type="ECO:0000313" key="8">
    <source>
        <dbReference type="EMBL" id="MFB9908550.1"/>
    </source>
</evidence>
<organism evidence="8 9">
    <name type="scientific">Allokutzneria oryzae</name>
    <dbReference type="NCBI Taxonomy" id="1378989"/>
    <lineage>
        <taxon>Bacteria</taxon>
        <taxon>Bacillati</taxon>
        <taxon>Actinomycetota</taxon>
        <taxon>Actinomycetes</taxon>
        <taxon>Pseudonocardiales</taxon>
        <taxon>Pseudonocardiaceae</taxon>
        <taxon>Allokutzneria</taxon>
    </lineage>
</organism>
<evidence type="ECO:0000256" key="6">
    <source>
        <dbReference type="ARBA" id="ARBA00023033"/>
    </source>
</evidence>
<evidence type="ECO:0000256" key="2">
    <source>
        <dbReference type="ARBA" id="ARBA00022617"/>
    </source>
</evidence>
<evidence type="ECO:0000313" key="9">
    <source>
        <dbReference type="Proteomes" id="UP001589693"/>
    </source>
</evidence>
<comment type="caution">
    <text evidence="8">The sequence shown here is derived from an EMBL/GenBank/DDBJ whole genome shotgun (WGS) entry which is preliminary data.</text>
</comment>
<dbReference type="CDD" id="cd11049">
    <property type="entry name" value="CYP170A1-like"/>
    <property type="match status" value="1"/>
</dbReference>
<comment type="similarity">
    <text evidence="1 7">Belongs to the cytochrome P450 family.</text>
</comment>
<dbReference type="SUPFAM" id="SSF48264">
    <property type="entry name" value="Cytochrome P450"/>
    <property type="match status" value="1"/>
</dbReference>
<dbReference type="InterPro" id="IPR017972">
    <property type="entry name" value="Cyt_P450_CS"/>
</dbReference>
<dbReference type="RefSeq" id="WP_377860358.1">
    <property type="nucleotide sequence ID" value="NZ_JBHLZU010000027.1"/>
</dbReference>
<dbReference type="InterPro" id="IPR002401">
    <property type="entry name" value="Cyt_P450_E_grp-I"/>
</dbReference>
<evidence type="ECO:0000256" key="7">
    <source>
        <dbReference type="RuleBase" id="RU000461"/>
    </source>
</evidence>
<dbReference type="InterPro" id="IPR036396">
    <property type="entry name" value="Cyt_P450_sf"/>
</dbReference>
<dbReference type="InterPro" id="IPR050196">
    <property type="entry name" value="Cytochrome_P450_Monoox"/>
</dbReference>
<reference evidence="8 9" key="1">
    <citation type="submission" date="2024-09" db="EMBL/GenBank/DDBJ databases">
        <authorList>
            <person name="Sun Q."/>
            <person name="Mori K."/>
        </authorList>
    </citation>
    <scope>NUCLEOTIDE SEQUENCE [LARGE SCALE GENOMIC DNA]</scope>
    <source>
        <strain evidence="8 9">TBRC 7907</strain>
    </source>
</reference>
<keyword evidence="3 7" id="KW-0479">Metal-binding</keyword>
<dbReference type="PROSITE" id="PS00086">
    <property type="entry name" value="CYTOCHROME_P450"/>
    <property type="match status" value="1"/>
</dbReference>
<protein>
    <submittedName>
        <fullName evidence="8">Cytochrome P450</fullName>
    </submittedName>
</protein>
<dbReference type="PRINTS" id="PR00463">
    <property type="entry name" value="EP450I"/>
</dbReference>
<keyword evidence="4 7" id="KW-0560">Oxidoreductase</keyword>
<dbReference type="PANTHER" id="PTHR24291">
    <property type="entry name" value="CYTOCHROME P450 FAMILY 4"/>
    <property type="match status" value="1"/>
</dbReference>
<keyword evidence="9" id="KW-1185">Reference proteome</keyword>
<keyword evidence="6 7" id="KW-0503">Monooxygenase</keyword>
<dbReference type="Proteomes" id="UP001589693">
    <property type="component" value="Unassembled WGS sequence"/>
</dbReference>
<proteinExistence type="inferred from homology"/>
<dbReference type="PRINTS" id="PR00385">
    <property type="entry name" value="P450"/>
</dbReference>
<dbReference type="InterPro" id="IPR001128">
    <property type="entry name" value="Cyt_P450"/>
</dbReference>
<accession>A0ABV6A7E7</accession>
<evidence type="ECO:0000256" key="4">
    <source>
        <dbReference type="ARBA" id="ARBA00023002"/>
    </source>
</evidence>
<name>A0ABV6A7E7_9PSEU</name>
<evidence type="ECO:0000256" key="5">
    <source>
        <dbReference type="ARBA" id="ARBA00023004"/>
    </source>
</evidence>
<dbReference type="Pfam" id="PF00067">
    <property type="entry name" value="p450"/>
    <property type="match status" value="1"/>
</dbReference>
<dbReference type="EMBL" id="JBHLZU010000027">
    <property type="protein sequence ID" value="MFB9908550.1"/>
    <property type="molecule type" value="Genomic_DNA"/>
</dbReference>
<keyword evidence="5 7" id="KW-0408">Iron</keyword>
<dbReference type="PANTHER" id="PTHR24291:SF50">
    <property type="entry name" value="BIFUNCTIONAL ALBAFLAVENONE MONOOXYGENASE_TERPENE SYNTHASE"/>
    <property type="match status" value="1"/>
</dbReference>
<evidence type="ECO:0000256" key="1">
    <source>
        <dbReference type="ARBA" id="ARBA00010617"/>
    </source>
</evidence>
<dbReference type="Gene3D" id="1.10.630.10">
    <property type="entry name" value="Cytochrome P450"/>
    <property type="match status" value="1"/>
</dbReference>
<sequence>MATEADARAPIAPGRLPLVGHTVSMLRGPVRFLTSLRDHGDVVRIFLGPLPVYVVTTPELAWRLLSTDAGHFDKGVVFDKMRPLFGDGLATSNGAFNQRQRRMVLPAFSRTRIAGYSETTTTALARELADEWRPGQVVAVDQRMQDLALSIAGRTLFSTALGDDVLAEIRRSIPIMLENVLVRAFSPRVVEKLPIPGNRRFDAAAARLRKVIPEAIEAARATGADHGDLLSTLLLARDEDTGEAMTDEQVRDEVVTILTTGAETTAVALAWFFHEIARDPEIERRFHAEIDEVLGGRPVTFADLPRLEYTQRIINEVLRRTPPLILMRRAREDVELGGVRIPKGTEVAVSQHTLHQNPDLFPDPARFDPDRWLPERSAALPKGAYIPFGAGARFCPGHFFAQTEIAIVAATVGARWRLVPVPGKRVYAKVKATMQPNQLPMTVMPRVT</sequence>
<evidence type="ECO:0000256" key="3">
    <source>
        <dbReference type="ARBA" id="ARBA00022723"/>
    </source>
</evidence>
<keyword evidence="2 7" id="KW-0349">Heme</keyword>